<dbReference type="SUPFAM" id="SSF57180">
    <property type="entry name" value="Cellulose-binding domain"/>
    <property type="match status" value="2"/>
</dbReference>
<dbReference type="PROSITE" id="PS51164">
    <property type="entry name" value="CBM1_2"/>
    <property type="match status" value="2"/>
</dbReference>
<dbReference type="InterPro" id="IPR004302">
    <property type="entry name" value="Cellulose/chitin-bd_N"/>
</dbReference>
<dbReference type="InterPro" id="IPR000254">
    <property type="entry name" value="CBD"/>
</dbReference>
<dbReference type="InParanoid" id="D7G4D7"/>
<accession>D7G4D7</accession>
<evidence type="ECO:0000259" key="2">
    <source>
        <dbReference type="PROSITE" id="PS51164"/>
    </source>
</evidence>
<protein>
    <submittedName>
        <fullName evidence="3">EsV-1-166</fullName>
    </submittedName>
</protein>
<feature type="domain" description="CBM1" evidence="2">
    <location>
        <begin position="338"/>
        <end position="378"/>
    </location>
</feature>
<evidence type="ECO:0000313" key="4">
    <source>
        <dbReference type="Proteomes" id="UP000002630"/>
    </source>
</evidence>
<reference evidence="3 4" key="1">
    <citation type="journal article" date="2010" name="Nature">
        <title>The Ectocarpus genome and the independent evolution of multicellularity in brown algae.</title>
        <authorList>
            <person name="Cock J.M."/>
            <person name="Sterck L."/>
            <person name="Rouze P."/>
            <person name="Scornet D."/>
            <person name="Allen A.E."/>
            <person name="Amoutzias G."/>
            <person name="Anthouard V."/>
            <person name="Artiguenave F."/>
            <person name="Aury J.M."/>
            <person name="Badger J.H."/>
            <person name="Beszteri B."/>
            <person name="Billiau K."/>
            <person name="Bonnet E."/>
            <person name="Bothwell J.H."/>
            <person name="Bowler C."/>
            <person name="Boyen C."/>
            <person name="Brownlee C."/>
            <person name="Carrano C.J."/>
            <person name="Charrier B."/>
            <person name="Cho G.Y."/>
            <person name="Coelho S.M."/>
            <person name="Collen J."/>
            <person name="Corre E."/>
            <person name="Da Silva C."/>
            <person name="Delage L."/>
            <person name="Delaroque N."/>
            <person name="Dittami S.M."/>
            <person name="Doulbeau S."/>
            <person name="Elias M."/>
            <person name="Farnham G."/>
            <person name="Gachon C.M."/>
            <person name="Gschloessl B."/>
            <person name="Heesch S."/>
            <person name="Jabbari K."/>
            <person name="Jubin C."/>
            <person name="Kawai H."/>
            <person name="Kimura K."/>
            <person name="Kloareg B."/>
            <person name="Kupper F.C."/>
            <person name="Lang D."/>
            <person name="Le Bail A."/>
            <person name="Leblanc C."/>
            <person name="Lerouge P."/>
            <person name="Lohr M."/>
            <person name="Lopez P.J."/>
            <person name="Martens C."/>
            <person name="Maumus F."/>
            <person name="Michel G."/>
            <person name="Miranda-Saavedra D."/>
            <person name="Morales J."/>
            <person name="Moreau H."/>
            <person name="Motomura T."/>
            <person name="Nagasato C."/>
            <person name="Napoli C.A."/>
            <person name="Nelson D.R."/>
            <person name="Nyvall-Collen P."/>
            <person name="Peters A.F."/>
            <person name="Pommier C."/>
            <person name="Potin P."/>
            <person name="Poulain J."/>
            <person name="Quesneville H."/>
            <person name="Read B."/>
            <person name="Rensing S.A."/>
            <person name="Ritter A."/>
            <person name="Rousvoal S."/>
            <person name="Samanta M."/>
            <person name="Samson G."/>
            <person name="Schroeder D.C."/>
            <person name="Segurens B."/>
            <person name="Strittmatter M."/>
            <person name="Tonon T."/>
            <person name="Tregear J.W."/>
            <person name="Valentin K."/>
            <person name="von Dassow P."/>
            <person name="Yamagishi T."/>
            <person name="Van de Peer Y."/>
            <person name="Wincker P."/>
        </authorList>
    </citation>
    <scope>NUCLEOTIDE SEQUENCE [LARGE SCALE GENOMIC DNA]</scope>
    <source>
        <strain evidence="4">Ec32 / CCAP1310/4</strain>
    </source>
</reference>
<sequence length="387" mass="43549">MAMTLHTCRPFERMEYCPSCYNARGPTYVKERGMVNTDPAVLAEYGDGEWPLRWAYEKGEMAENGNYLEKDEIAKRHGICGDPEQNEEEGANFYSTPNGDWPILNTYQEGQVLEIKLGMTAYHWGHVEFFICNADEMEDPDGIANQECFNNYPLTRAEGDDENSPIDPNYPGRYYVDPKCREGETDQTKPEGAQDGYVIHASYQLPEGLTCDRCILQMNYYTGNSCKHVGYEEFEPASWPSACAPEKHDWIELDRYLCGENGSYPEEFWACADFAITPDGMANPTPAPTEPLADCLDPVGPYDQCGGEDYEGSDCCREGYECTEMASCYSQCRPIPGGCSEDWDQCGGTTEVGYWEGPTCCWPGASCVEHDRFWSSCLPDDNVPDEE</sequence>
<dbReference type="InterPro" id="IPR035971">
    <property type="entry name" value="CBD_sf"/>
</dbReference>
<evidence type="ECO:0000256" key="1">
    <source>
        <dbReference type="ARBA" id="ARBA00022729"/>
    </source>
</evidence>
<dbReference type="Pfam" id="PF00734">
    <property type="entry name" value="CBM_1"/>
    <property type="match status" value="2"/>
</dbReference>
<dbReference type="EMBL" id="FN649760">
    <property type="protein sequence ID" value="CBJ33683.1"/>
    <property type="molecule type" value="Genomic_DNA"/>
</dbReference>
<keyword evidence="4" id="KW-1185">Reference proteome</keyword>
<dbReference type="OrthoDB" id="64893at2759"/>
<dbReference type="Proteomes" id="UP000002630">
    <property type="component" value="Unassembled WGS sequence"/>
</dbReference>
<dbReference type="SMART" id="SM00236">
    <property type="entry name" value="fCBD"/>
    <property type="match status" value="2"/>
</dbReference>
<feature type="domain" description="CBM1" evidence="2">
    <location>
        <begin position="297"/>
        <end position="333"/>
    </location>
</feature>
<dbReference type="GO" id="GO:0005975">
    <property type="term" value="P:carbohydrate metabolic process"/>
    <property type="evidence" value="ECO:0007669"/>
    <property type="project" value="InterPro"/>
</dbReference>
<organism evidence="3 4">
    <name type="scientific">Ectocarpus siliculosus</name>
    <name type="common">Brown alga</name>
    <name type="synonym">Conferva siliculosa</name>
    <dbReference type="NCBI Taxonomy" id="2880"/>
    <lineage>
        <taxon>Eukaryota</taxon>
        <taxon>Sar</taxon>
        <taxon>Stramenopiles</taxon>
        <taxon>Ochrophyta</taxon>
        <taxon>PX clade</taxon>
        <taxon>Phaeophyceae</taxon>
        <taxon>Ectocarpales</taxon>
        <taxon>Ectocarpaceae</taxon>
        <taxon>Ectocarpus</taxon>
    </lineage>
</organism>
<gene>
    <name evidence="3" type="ORF">Esi_0553_0009</name>
</gene>
<proteinExistence type="predicted"/>
<dbReference type="GO" id="GO:0005576">
    <property type="term" value="C:extracellular region"/>
    <property type="evidence" value="ECO:0007669"/>
    <property type="project" value="InterPro"/>
</dbReference>
<keyword evidence="1" id="KW-0732">Signal</keyword>
<evidence type="ECO:0000313" key="3">
    <source>
        <dbReference type="EMBL" id="CBJ33683.1"/>
    </source>
</evidence>
<dbReference type="Pfam" id="PF03067">
    <property type="entry name" value="LPMO_10"/>
    <property type="match status" value="1"/>
</dbReference>
<dbReference type="GO" id="GO:0030248">
    <property type="term" value="F:cellulose binding"/>
    <property type="evidence" value="ECO:0007669"/>
    <property type="project" value="InterPro"/>
</dbReference>
<name>D7G4D7_ECTSI</name>
<dbReference type="AlphaFoldDB" id="D7G4D7"/>